<evidence type="ECO:0000259" key="4">
    <source>
        <dbReference type="PROSITE" id="PS01124"/>
    </source>
</evidence>
<dbReference type="PANTHER" id="PTHR46796:SF13">
    <property type="entry name" value="HTH-TYPE TRANSCRIPTIONAL ACTIVATOR RHAS"/>
    <property type="match status" value="1"/>
</dbReference>
<dbReference type="InterPro" id="IPR050204">
    <property type="entry name" value="AraC_XylS_family_regulators"/>
</dbReference>
<dbReference type="PANTHER" id="PTHR46796">
    <property type="entry name" value="HTH-TYPE TRANSCRIPTIONAL ACTIVATOR RHAS-RELATED"/>
    <property type="match status" value="1"/>
</dbReference>
<dbReference type="Pfam" id="PF12833">
    <property type="entry name" value="HTH_18"/>
    <property type="match status" value="1"/>
</dbReference>
<keyword evidence="1" id="KW-0805">Transcription regulation</keyword>
<dbReference type="EMBL" id="JBHSKP010000006">
    <property type="protein sequence ID" value="MFC5152671.1"/>
    <property type="molecule type" value="Genomic_DNA"/>
</dbReference>
<reference evidence="6" key="1">
    <citation type="journal article" date="2019" name="Int. J. Syst. Evol. Microbiol.">
        <title>The Global Catalogue of Microorganisms (GCM) 10K type strain sequencing project: providing services to taxonomists for standard genome sequencing and annotation.</title>
        <authorList>
            <consortium name="The Broad Institute Genomics Platform"/>
            <consortium name="The Broad Institute Genome Sequencing Center for Infectious Disease"/>
            <person name="Wu L."/>
            <person name="Ma J."/>
        </authorList>
    </citation>
    <scope>NUCLEOTIDE SEQUENCE [LARGE SCALE GENOMIC DNA]</scope>
    <source>
        <strain evidence="6">PCU 266</strain>
    </source>
</reference>
<gene>
    <name evidence="5" type="ORF">ACFPRH_13075</name>
</gene>
<organism evidence="5 6">
    <name type="scientific">Streptomyces amakusaensis</name>
    <dbReference type="NCBI Taxonomy" id="67271"/>
    <lineage>
        <taxon>Bacteria</taxon>
        <taxon>Bacillati</taxon>
        <taxon>Actinomycetota</taxon>
        <taxon>Actinomycetes</taxon>
        <taxon>Kitasatosporales</taxon>
        <taxon>Streptomycetaceae</taxon>
        <taxon>Streptomyces</taxon>
    </lineage>
</organism>
<evidence type="ECO:0000256" key="3">
    <source>
        <dbReference type="ARBA" id="ARBA00023163"/>
    </source>
</evidence>
<evidence type="ECO:0000256" key="2">
    <source>
        <dbReference type="ARBA" id="ARBA00023125"/>
    </source>
</evidence>
<dbReference type="Gene3D" id="1.10.10.60">
    <property type="entry name" value="Homeodomain-like"/>
    <property type="match status" value="1"/>
</dbReference>
<dbReference type="SUPFAM" id="SSF46689">
    <property type="entry name" value="Homeodomain-like"/>
    <property type="match status" value="2"/>
</dbReference>
<comment type="caution">
    <text evidence="5">The sequence shown here is derived from an EMBL/GenBank/DDBJ whole genome shotgun (WGS) entry which is preliminary data.</text>
</comment>
<evidence type="ECO:0000256" key="1">
    <source>
        <dbReference type="ARBA" id="ARBA00023015"/>
    </source>
</evidence>
<dbReference type="Pfam" id="PF12852">
    <property type="entry name" value="Cupin_6"/>
    <property type="match status" value="1"/>
</dbReference>
<proteinExistence type="predicted"/>
<dbReference type="RefSeq" id="WP_344477869.1">
    <property type="nucleotide sequence ID" value="NZ_BAAASB010000009.1"/>
</dbReference>
<dbReference type="InterPro" id="IPR018060">
    <property type="entry name" value="HTH_AraC"/>
</dbReference>
<name>A0ABW0AI51_9ACTN</name>
<evidence type="ECO:0000313" key="6">
    <source>
        <dbReference type="Proteomes" id="UP001596160"/>
    </source>
</evidence>
<evidence type="ECO:0000313" key="5">
    <source>
        <dbReference type="EMBL" id="MFC5152671.1"/>
    </source>
</evidence>
<dbReference type="InterPro" id="IPR009057">
    <property type="entry name" value="Homeodomain-like_sf"/>
</dbReference>
<feature type="domain" description="HTH araC/xylS-type" evidence="4">
    <location>
        <begin position="211"/>
        <end position="309"/>
    </location>
</feature>
<keyword evidence="3" id="KW-0804">Transcription</keyword>
<dbReference type="SMART" id="SM00342">
    <property type="entry name" value="HTH_ARAC"/>
    <property type="match status" value="1"/>
</dbReference>
<dbReference type="Proteomes" id="UP001596160">
    <property type="component" value="Unassembled WGS sequence"/>
</dbReference>
<protein>
    <submittedName>
        <fullName evidence="5">AraC family transcriptional regulator</fullName>
    </submittedName>
</protein>
<sequence length="319" mass="34595">MDALANLLYETRARGAVFGRSVLNPPWSLRFVGGAPLTLMTMLSGTAWVWPDHAEPLRVEPGDLVIVTGSVPHTVADAPTASAAIQVHGSERCLTADGVDVTDDIRLDLRTCGERYEGSSMLLTGAYQVGGEISDRLLKELPPVLLVPGEDRHHPMLELVAAEVRQIDPGQQVVVDRMLDLLLVYTLRAWFARPEAQAPGWYRALSDPVVGEALRLMHDDPARPWTVRMLADKVGVSRSSLGHRFTTLVGEPPMAYLAAWRVSLAGDLLRATDATVASVARQVGYADAFGLSAAFKRIRGVRPTDHRRAAVADAEAALL</sequence>
<dbReference type="PROSITE" id="PS01124">
    <property type="entry name" value="HTH_ARAC_FAMILY_2"/>
    <property type="match status" value="1"/>
</dbReference>
<keyword evidence="2" id="KW-0238">DNA-binding</keyword>
<accession>A0ABW0AI51</accession>
<keyword evidence="6" id="KW-1185">Reference proteome</keyword>
<dbReference type="InterPro" id="IPR032783">
    <property type="entry name" value="AraC_lig"/>
</dbReference>